<reference evidence="2 3" key="1">
    <citation type="journal article" date="2016" name="Sci. Rep.">
        <title>The Dendrobium catenatum Lindl. genome sequence provides insights into polysaccharide synthase, floral development and adaptive evolution.</title>
        <authorList>
            <person name="Zhang G.Q."/>
            <person name="Xu Q."/>
            <person name="Bian C."/>
            <person name="Tsai W.C."/>
            <person name="Yeh C.M."/>
            <person name="Liu K.W."/>
            <person name="Yoshida K."/>
            <person name="Zhang L.S."/>
            <person name="Chang S.B."/>
            <person name="Chen F."/>
            <person name="Shi Y."/>
            <person name="Su Y.Y."/>
            <person name="Zhang Y.Q."/>
            <person name="Chen L.J."/>
            <person name="Yin Y."/>
            <person name="Lin M."/>
            <person name="Huang H."/>
            <person name="Deng H."/>
            <person name="Wang Z.W."/>
            <person name="Zhu S.L."/>
            <person name="Zhao X."/>
            <person name="Deng C."/>
            <person name="Niu S.C."/>
            <person name="Huang J."/>
            <person name="Wang M."/>
            <person name="Liu G.H."/>
            <person name="Yang H.J."/>
            <person name="Xiao X.J."/>
            <person name="Hsiao Y.Y."/>
            <person name="Wu W.L."/>
            <person name="Chen Y.Y."/>
            <person name="Mitsuda N."/>
            <person name="Ohme-Takagi M."/>
            <person name="Luo Y.B."/>
            <person name="Van de Peer Y."/>
            <person name="Liu Z.J."/>
        </authorList>
    </citation>
    <scope>NUCLEOTIDE SEQUENCE [LARGE SCALE GENOMIC DNA]</scope>
    <source>
        <tissue evidence="2">The whole plant</tissue>
    </source>
</reference>
<dbReference type="GO" id="GO:0030915">
    <property type="term" value="C:Smc5-Smc6 complex"/>
    <property type="evidence" value="ECO:0007669"/>
    <property type="project" value="UniProtKB-UniRule"/>
</dbReference>
<dbReference type="GO" id="GO:0000724">
    <property type="term" value="P:double-strand break repair via homologous recombination"/>
    <property type="evidence" value="ECO:0007669"/>
    <property type="project" value="TreeGrafter"/>
</dbReference>
<evidence type="ECO:0000313" key="2">
    <source>
        <dbReference type="EMBL" id="PKU67614.1"/>
    </source>
</evidence>
<evidence type="ECO:0000256" key="1">
    <source>
        <dbReference type="RuleBase" id="RU368018"/>
    </source>
</evidence>
<keyword evidence="1" id="KW-0234">DNA repair</keyword>
<keyword evidence="1" id="KW-0863">Zinc-finger</keyword>
<comment type="similarity">
    <text evidence="1">Belongs to the NSE1 family.</text>
</comment>
<accession>A0A2I0VW26</accession>
<dbReference type="STRING" id="906689.A0A2I0VW26"/>
<evidence type="ECO:0000313" key="3">
    <source>
        <dbReference type="Proteomes" id="UP000233837"/>
    </source>
</evidence>
<name>A0A2I0VW26_9ASPA</name>
<dbReference type="EC" id="2.3.2.27" evidence="1"/>
<dbReference type="PANTHER" id="PTHR20973">
    <property type="entry name" value="NON-SMC ELEMENT 1-RELATED"/>
    <property type="match status" value="1"/>
</dbReference>
<dbReference type="GO" id="GO:0008270">
    <property type="term" value="F:zinc ion binding"/>
    <property type="evidence" value="ECO:0007669"/>
    <property type="project" value="UniProtKB-KW"/>
</dbReference>
<keyword evidence="1" id="KW-0479">Metal-binding</keyword>
<comment type="subcellular location">
    <subcellularLocation>
        <location evidence="1">Nucleus</location>
    </subcellularLocation>
</comment>
<dbReference type="Pfam" id="PF07574">
    <property type="entry name" value="SMC_Nse1"/>
    <property type="match status" value="1"/>
</dbReference>
<keyword evidence="1" id="KW-0539">Nucleus</keyword>
<keyword evidence="1" id="KW-0233">DNA recombination</keyword>
<keyword evidence="3" id="KW-1185">Reference proteome</keyword>
<sequence length="382" mass="43300">MLPWTLRTLSIRLMCSTKDSKMSGPCIGILSPREPMERERGVPQLLSLVTHKQLFNDCLLKINKELDFVQFELRACMDQYDGNIYYGIVNNVSDEQSKLGTKYSVPQIVFYKAIIEAIVLNGMNQGYITSIEALNIRLENQVQDGQAPQDSQSRIPVAFKSFTISQKEKTLGELIRDQWLSSTSDGKIGLGVRSFLDLRSWFLNNEVVPCHVCNEAAIKINPHNNLFHQSGAIEYWNPFHPPGDTDNLKAFSHSCVTLSPTSLLRSRGRDRTDCSFSCFVVVRLCFKRGRDYMVTASLPIAVRLRPLRCHPTSFLRKRYRDCTRRPSGSFVAVRLRFVRLPRRPTSLLRGRSRDCTGCSFSSLVAIRLCSSDPNLIGLPLSL</sequence>
<keyword evidence="1" id="KW-0862">Zinc</keyword>
<gene>
    <name evidence="2" type="ORF">MA16_Dca017691</name>
</gene>
<dbReference type="AlphaFoldDB" id="A0A2I0VW26"/>
<dbReference type="InterPro" id="IPR011513">
    <property type="entry name" value="Nse1"/>
</dbReference>
<organism evidence="2 3">
    <name type="scientific">Dendrobium catenatum</name>
    <dbReference type="NCBI Taxonomy" id="906689"/>
    <lineage>
        <taxon>Eukaryota</taxon>
        <taxon>Viridiplantae</taxon>
        <taxon>Streptophyta</taxon>
        <taxon>Embryophyta</taxon>
        <taxon>Tracheophyta</taxon>
        <taxon>Spermatophyta</taxon>
        <taxon>Magnoliopsida</taxon>
        <taxon>Liliopsida</taxon>
        <taxon>Asparagales</taxon>
        <taxon>Orchidaceae</taxon>
        <taxon>Epidendroideae</taxon>
        <taxon>Malaxideae</taxon>
        <taxon>Dendrobiinae</taxon>
        <taxon>Dendrobium</taxon>
    </lineage>
</organism>
<dbReference type="PANTHER" id="PTHR20973:SF0">
    <property type="entry name" value="NON-STRUCTURAL MAINTENANCE OF CHROMOSOMES ELEMENT 1 HOMOLOG"/>
    <property type="match status" value="1"/>
</dbReference>
<dbReference type="Proteomes" id="UP000233837">
    <property type="component" value="Unassembled WGS sequence"/>
</dbReference>
<dbReference type="InterPro" id="IPR036388">
    <property type="entry name" value="WH-like_DNA-bd_sf"/>
</dbReference>
<dbReference type="Gene3D" id="3.90.1150.220">
    <property type="match status" value="1"/>
</dbReference>
<proteinExistence type="inferred from homology"/>
<keyword evidence="1" id="KW-0833">Ubl conjugation pathway</keyword>
<reference evidence="2 3" key="2">
    <citation type="journal article" date="2017" name="Nature">
        <title>The Apostasia genome and the evolution of orchids.</title>
        <authorList>
            <person name="Zhang G.Q."/>
            <person name="Liu K.W."/>
            <person name="Li Z."/>
            <person name="Lohaus R."/>
            <person name="Hsiao Y.Y."/>
            <person name="Niu S.C."/>
            <person name="Wang J.Y."/>
            <person name="Lin Y.C."/>
            <person name="Xu Q."/>
            <person name="Chen L.J."/>
            <person name="Yoshida K."/>
            <person name="Fujiwara S."/>
            <person name="Wang Z.W."/>
            <person name="Zhang Y.Q."/>
            <person name="Mitsuda N."/>
            <person name="Wang M."/>
            <person name="Liu G.H."/>
            <person name="Pecoraro L."/>
            <person name="Huang H.X."/>
            <person name="Xiao X.J."/>
            <person name="Lin M."/>
            <person name="Wu X.Y."/>
            <person name="Wu W.L."/>
            <person name="Chen Y.Y."/>
            <person name="Chang S.B."/>
            <person name="Sakamoto S."/>
            <person name="Ohme-Takagi M."/>
            <person name="Yagi M."/>
            <person name="Zeng S.J."/>
            <person name="Shen C.Y."/>
            <person name="Yeh C.M."/>
            <person name="Luo Y.B."/>
            <person name="Tsai W.C."/>
            <person name="Van de Peer Y."/>
            <person name="Liu Z.J."/>
        </authorList>
    </citation>
    <scope>NUCLEOTIDE SEQUENCE [LARGE SCALE GENOMIC DNA]</scope>
    <source>
        <tissue evidence="2">The whole plant</tissue>
    </source>
</reference>
<protein>
    <recommendedName>
        <fullName evidence="1">Non-structural maintenance of chromosomes element 1 homolog</fullName>
        <ecNumber evidence="1">2.3.2.27</ecNumber>
    </recommendedName>
</protein>
<keyword evidence="1" id="KW-0808">Transferase</keyword>
<comment type="subunit">
    <text evidence="1">Component of the Smc5-Smc6 complex.</text>
</comment>
<comment type="catalytic activity">
    <reaction evidence="1">
        <text>S-ubiquitinyl-[E2 ubiquitin-conjugating enzyme]-L-cysteine + [acceptor protein]-L-lysine = [E2 ubiquitin-conjugating enzyme]-L-cysteine + N(6)-ubiquitinyl-[acceptor protein]-L-lysine.</text>
        <dbReference type="EC" id="2.3.2.27"/>
    </reaction>
</comment>
<dbReference type="Gene3D" id="1.10.10.10">
    <property type="entry name" value="Winged helix-like DNA-binding domain superfamily/Winged helix DNA-binding domain"/>
    <property type="match status" value="1"/>
</dbReference>
<dbReference type="GO" id="GO:0005634">
    <property type="term" value="C:nucleus"/>
    <property type="evidence" value="ECO:0007669"/>
    <property type="project" value="UniProtKB-SubCell"/>
</dbReference>
<dbReference type="GO" id="GO:0061630">
    <property type="term" value="F:ubiquitin protein ligase activity"/>
    <property type="evidence" value="ECO:0007669"/>
    <property type="project" value="UniProtKB-EC"/>
</dbReference>
<dbReference type="EMBL" id="KZ503176">
    <property type="protein sequence ID" value="PKU67614.1"/>
    <property type="molecule type" value="Genomic_DNA"/>
</dbReference>
<keyword evidence="1" id="KW-0227">DNA damage</keyword>